<sequence>MTECKFSIDKLDFFTEWFSIDKSSFTQLCIWIQAPRNLQQFIAVTENLDALLSVNLRQELAIELGLDKLPIEAWRALLQQLKPKLSNVPPELIDIKPNKQTRPAGMIGNYPIYATLTAAEVDYPTEEIEKIKVIHLIGMSTAIAYQQMYAAGVIKELSSGVEAGLREIRDLEKIAKRPTVPLPDLRDVISLTEVQAELEEWIEWHSITTRWGAGLRLLIESVAEQRSRASRHYRMRISTQIQRSGQQISVQELDGTDATNKQQPSFEPTMRVPDTRSKKLLQQQGLHPAEMTTLTSVIVTDPTAPRSVQSDEQLIRHRNRRRVQASIVQSAQSLPNRVEMPSPYEVQALLHCLANDFIKNKMEDLNTPQYDELKVIILLRLCTGRKLDSLRKLLIFQSKADYDAAQRTFFAVLIEESCLALPVKSTANLHSLGAVGSVLLADEPFYHNDIQLQDVLDFRLPPVATQAVIGLAKRKLQCATSRKRVPLFECADEHEQWIRELLKKLNQTYATRWTEHRLSLVMRMAIEQCTQDPALVQLITEQEYSHSIVANYYQRTSITFISGVIKAAHKLIQQWVRTGSIIPPAFSENTRALQNKKSIGSSLALPTNFVAQLCEHLKHHARLNSRLFTGDERLRHAHNSLVAYITVWLGFISGYRAVLDPISDPRHIDLETGLMVISDKDNSLFQHSRIIPLTARFVEQVDRYVEHLIQLAMSLPHKQSIQQEIYQLCHRYQGADTSTHELSIPFLFFLTDTLQARAVSPKNLQEHFPFEIRANANRHYLRSMLVELGAPGEMVAYFMGHWEHGEEPYQKLSSISPIDIAIQLAPYLNTIEKQIGWTIQGGLVHV</sequence>
<accession>A0A0K1XBS4</accession>
<protein>
    <submittedName>
        <fullName evidence="1">Uncharacterized protein</fullName>
    </submittedName>
</protein>
<dbReference type="EMBL" id="CP012365">
    <property type="protein sequence ID" value="AKX60243.1"/>
    <property type="molecule type" value="Genomic_DNA"/>
</dbReference>
<reference evidence="1 3" key="1">
    <citation type="journal article" date="2015" name="Genome Announc.">
        <title>Genome Sequences of Oblitimonas alkaliphila gen. nov. sp. nov. (Proposed), a Novel Bacterium of the Pseudomonadaceae Family.</title>
        <authorList>
            <person name="Lauer A.C."/>
            <person name="Nicholson A.C."/>
            <person name="Humrighouse B.W."/>
            <person name="Emery B."/>
            <person name="Drobish A."/>
            <person name="Juieng P."/>
            <person name="Loparev V."/>
            <person name="McQuiston J.R."/>
        </authorList>
    </citation>
    <scope>NUCLEOTIDE SEQUENCE [LARGE SCALE GENOMIC DNA]</scope>
    <source>
        <strain evidence="1 3">E5571</strain>
    </source>
</reference>
<dbReference type="RefSeq" id="WP_053099696.1">
    <property type="nucleotide sequence ID" value="NZ_CP012365.1"/>
</dbReference>
<name>A0A0K1XBS4_9GAMM</name>
<dbReference type="Proteomes" id="UP000063953">
    <property type="component" value="Chromosome"/>
</dbReference>
<proteinExistence type="predicted"/>
<keyword evidence="3" id="KW-1185">Reference proteome</keyword>
<evidence type="ECO:0000313" key="2">
    <source>
        <dbReference type="EMBL" id="AKX60243.1"/>
    </source>
</evidence>
<organism evidence="1 3">
    <name type="scientific">Thiopseudomonas alkaliphila</name>
    <dbReference type="NCBI Taxonomy" id="1697053"/>
    <lineage>
        <taxon>Bacteria</taxon>
        <taxon>Pseudomonadati</taxon>
        <taxon>Pseudomonadota</taxon>
        <taxon>Gammaproteobacteria</taxon>
        <taxon>Pseudomonadales</taxon>
        <taxon>Pseudomonadaceae</taxon>
        <taxon>Thiopseudomonas</taxon>
    </lineage>
</organism>
<dbReference type="AlphaFoldDB" id="A0A0K1XBS4"/>
<gene>
    <name evidence="1" type="ORF">AKN88_01715</name>
    <name evidence="2" type="ORF">AKN88_10125</name>
</gene>
<dbReference type="EMBL" id="CP012365">
    <property type="protein sequence ID" value="AKX58786.1"/>
    <property type="molecule type" value="Genomic_DNA"/>
</dbReference>
<evidence type="ECO:0000313" key="1">
    <source>
        <dbReference type="EMBL" id="AKX58786.1"/>
    </source>
</evidence>
<evidence type="ECO:0000313" key="3">
    <source>
        <dbReference type="Proteomes" id="UP000063953"/>
    </source>
</evidence>